<name>A0A645HSQ6_9ZZZZ</name>
<reference evidence="1" key="1">
    <citation type="submission" date="2019-08" db="EMBL/GenBank/DDBJ databases">
        <authorList>
            <person name="Kucharzyk K."/>
            <person name="Murdoch R.W."/>
            <person name="Higgins S."/>
            <person name="Loffler F."/>
        </authorList>
    </citation>
    <scope>NUCLEOTIDE SEQUENCE</scope>
</reference>
<organism evidence="1">
    <name type="scientific">bioreactor metagenome</name>
    <dbReference type="NCBI Taxonomy" id="1076179"/>
    <lineage>
        <taxon>unclassified sequences</taxon>
        <taxon>metagenomes</taxon>
        <taxon>ecological metagenomes</taxon>
    </lineage>
</organism>
<gene>
    <name evidence="1" type="ORF">SDC9_189435</name>
</gene>
<evidence type="ECO:0008006" key="2">
    <source>
        <dbReference type="Google" id="ProtNLM"/>
    </source>
</evidence>
<protein>
    <recommendedName>
        <fullName evidence="2">DUF1524 domain-containing protein</fullName>
    </recommendedName>
</protein>
<dbReference type="EMBL" id="VSSQ01099221">
    <property type="protein sequence ID" value="MPN41880.1"/>
    <property type="molecule type" value="Genomic_DNA"/>
</dbReference>
<sequence length="162" mass="18585">MEKLRENENFDISTFKCEVPLAFFTDNQFNVNTVNTKTFITMLASCSPISFISGANVDLAVTLKQSSSKEFHHIFPDKYLQQHGKIRKDIYPLANFCFLNNADNQKIKDKSPDDYVNLINATSIPRILDAALCPQDTFRISYEDFIKSRAQILLDYTTRLIS</sequence>
<dbReference type="PANTHER" id="PTHR37292">
    <property type="entry name" value="VNG6097C"/>
    <property type="match status" value="1"/>
</dbReference>
<evidence type="ECO:0000313" key="1">
    <source>
        <dbReference type="EMBL" id="MPN41880.1"/>
    </source>
</evidence>
<proteinExistence type="predicted"/>
<accession>A0A645HSQ6</accession>
<dbReference type="AlphaFoldDB" id="A0A645HSQ6"/>
<comment type="caution">
    <text evidence="1">The sequence shown here is derived from an EMBL/GenBank/DDBJ whole genome shotgun (WGS) entry which is preliminary data.</text>
</comment>
<dbReference type="PANTHER" id="PTHR37292:SF2">
    <property type="entry name" value="DUF262 DOMAIN-CONTAINING PROTEIN"/>
    <property type="match status" value="1"/>
</dbReference>